<feature type="transmembrane region" description="Helical" evidence="2">
    <location>
        <begin position="12"/>
        <end position="35"/>
    </location>
</feature>
<evidence type="ECO:0000256" key="2">
    <source>
        <dbReference type="SAM" id="Phobius"/>
    </source>
</evidence>
<sequence>MFDRAMASVISTAAASAAAVMAVFASGFAIYALILPTAGPAGAAAIVALIATLGVALFALFVTMRNRKRELEREREAAALQAEVMDELPLGLGDIARERPIVTLAVTALGGILAARHPSLARDLIGIVARFGRR</sequence>
<dbReference type="RefSeq" id="WP_158765481.1">
    <property type="nucleotide sequence ID" value="NZ_CP047045.1"/>
</dbReference>
<keyword evidence="1" id="KW-0175">Coiled coil</keyword>
<evidence type="ECO:0000313" key="3">
    <source>
        <dbReference type="EMBL" id="QGZ94550.1"/>
    </source>
</evidence>
<name>A0A6I6MHW6_9CAUL</name>
<keyword evidence="2" id="KW-0472">Membrane</keyword>
<keyword evidence="2" id="KW-1133">Transmembrane helix</keyword>
<dbReference type="AlphaFoldDB" id="A0A6I6MHW6"/>
<gene>
    <name evidence="3" type="ORF">DSM104635_01369</name>
</gene>
<keyword evidence="4" id="KW-1185">Reference proteome</keyword>
<protein>
    <submittedName>
        <fullName evidence="3">Uncharacterized protein</fullName>
    </submittedName>
</protein>
<keyword evidence="2" id="KW-0812">Transmembrane</keyword>
<organism evidence="3 4">
    <name type="scientific">Terricaulis silvestris</name>
    <dbReference type="NCBI Taxonomy" id="2686094"/>
    <lineage>
        <taxon>Bacteria</taxon>
        <taxon>Pseudomonadati</taxon>
        <taxon>Pseudomonadota</taxon>
        <taxon>Alphaproteobacteria</taxon>
        <taxon>Caulobacterales</taxon>
        <taxon>Caulobacteraceae</taxon>
        <taxon>Terricaulis</taxon>
    </lineage>
</organism>
<evidence type="ECO:0000313" key="4">
    <source>
        <dbReference type="Proteomes" id="UP000431269"/>
    </source>
</evidence>
<feature type="coiled-coil region" evidence="1">
    <location>
        <begin position="61"/>
        <end position="88"/>
    </location>
</feature>
<dbReference type="EMBL" id="CP047045">
    <property type="protein sequence ID" value="QGZ94550.1"/>
    <property type="molecule type" value="Genomic_DNA"/>
</dbReference>
<dbReference type="Proteomes" id="UP000431269">
    <property type="component" value="Chromosome"/>
</dbReference>
<feature type="transmembrane region" description="Helical" evidence="2">
    <location>
        <begin position="41"/>
        <end position="63"/>
    </location>
</feature>
<accession>A0A6I6MHW6</accession>
<proteinExistence type="predicted"/>
<reference evidence="4" key="1">
    <citation type="submission" date="2019-12" db="EMBL/GenBank/DDBJ databases">
        <title>Complete genome of Terracaulis silvestris 0127_4.</title>
        <authorList>
            <person name="Vieira S."/>
            <person name="Riedel T."/>
            <person name="Sproer C."/>
            <person name="Pascual J."/>
            <person name="Boedeker C."/>
            <person name="Overmann J."/>
        </authorList>
    </citation>
    <scope>NUCLEOTIDE SEQUENCE [LARGE SCALE GENOMIC DNA]</scope>
    <source>
        <strain evidence="4">0127_4</strain>
    </source>
</reference>
<evidence type="ECO:0000256" key="1">
    <source>
        <dbReference type="SAM" id="Coils"/>
    </source>
</evidence>
<dbReference type="KEGG" id="tsv:DSM104635_01369"/>